<dbReference type="Proteomes" id="UP000076502">
    <property type="component" value="Unassembled WGS sequence"/>
</dbReference>
<dbReference type="STRING" id="178035.A0A154PAA3"/>
<protein>
    <recommendedName>
        <fullName evidence="1">Chitin-binding type-2 domain-containing protein</fullName>
    </recommendedName>
</protein>
<name>A0A154PAA3_DUFNO</name>
<dbReference type="PROSITE" id="PS50940">
    <property type="entry name" value="CHIT_BIND_II"/>
    <property type="match status" value="1"/>
</dbReference>
<dbReference type="InterPro" id="IPR002557">
    <property type="entry name" value="Chitin-bd_dom"/>
</dbReference>
<evidence type="ECO:0000259" key="1">
    <source>
        <dbReference type="PROSITE" id="PS50940"/>
    </source>
</evidence>
<dbReference type="GO" id="GO:0008061">
    <property type="term" value="F:chitin binding"/>
    <property type="evidence" value="ECO:0007669"/>
    <property type="project" value="InterPro"/>
</dbReference>
<evidence type="ECO:0000313" key="2">
    <source>
        <dbReference type="EMBL" id="KZC08120.1"/>
    </source>
</evidence>
<dbReference type="GO" id="GO:0005576">
    <property type="term" value="C:extracellular region"/>
    <property type="evidence" value="ECO:0007669"/>
    <property type="project" value="InterPro"/>
</dbReference>
<keyword evidence="3" id="KW-1185">Reference proteome</keyword>
<proteinExistence type="predicted"/>
<dbReference type="AlphaFoldDB" id="A0A154PAA3"/>
<gene>
    <name evidence="2" type="ORF">WN55_09990</name>
</gene>
<dbReference type="SMART" id="SM00494">
    <property type="entry name" value="ChtBD2"/>
    <property type="match status" value="1"/>
</dbReference>
<dbReference type="InterPro" id="IPR036508">
    <property type="entry name" value="Chitin-bd_dom_sf"/>
</dbReference>
<dbReference type="Gene3D" id="2.170.140.10">
    <property type="entry name" value="Chitin binding domain"/>
    <property type="match status" value="1"/>
</dbReference>
<evidence type="ECO:0000313" key="3">
    <source>
        <dbReference type="Proteomes" id="UP000076502"/>
    </source>
</evidence>
<organism evidence="2 3">
    <name type="scientific">Dufourea novaeangliae</name>
    <name type="common">Sweat bee</name>
    <dbReference type="NCBI Taxonomy" id="178035"/>
    <lineage>
        <taxon>Eukaryota</taxon>
        <taxon>Metazoa</taxon>
        <taxon>Ecdysozoa</taxon>
        <taxon>Arthropoda</taxon>
        <taxon>Hexapoda</taxon>
        <taxon>Insecta</taxon>
        <taxon>Pterygota</taxon>
        <taxon>Neoptera</taxon>
        <taxon>Endopterygota</taxon>
        <taxon>Hymenoptera</taxon>
        <taxon>Apocrita</taxon>
        <taxon>Aculeata</taxon>
        <taxon>Apoidea</taxon>
        <taxon>Anthophila</taxon>
        <taxon>Halictidae</taxon>
        <taxon>Rophitinae</taxon>
        <taxon>Dufourea</taxon>
    </lineage>
</organism>
<accession>A0A154PAA3</accession>
<feature type="domain" description="Chitin-binding type-2" evidence="1">
    <location>
        <begin position="51"/>
        <end position="108"/>
    </location>
</feature>
<dbReference type="Pfam" id="PF01607">
    <property type="entry name" value="CBM_14"/>
    <property type="match status" value="1"/>
</dbReference>
<dbReference type="SUPFAM" id="SSF57625">
    <property type="entry name" value="Invertebrate chitin-binding proteins"/>
    <property type="match status" value="2"/>
</dbReference>
<dbReference type="EMBL" id="KQ434844">
    <property type="protein sequence ID" value="KZC08120.1"/>
    <property type="molecule type" value="Genomic_DNA"/>
</dbReference>
<reference evidence="2 3" key="1">
    <citation type="submission" date="2015-07" db="EMBL/GenBank/DDBJ databases">
        <title>The genome of Dufourea novaeangliae.</title>
        <authorList>
            <person name="Pan H."/>
            <person name="Kapheim K."/>
        </authorList>
    </citation>
    <scope>NUCLEOTIDE SEQUENCE [LARGE SCALE GENOMIC DNA]</scope>
    <source>
        <strain evidence="2">0120121106</strain>
        <tissue evidence="2">Whole body</tissue>
    </source>
</reference>
<dbReference type="OrthoDB" id="8179045at2759"/>
<sequence>MCIYTGVGYEAYNLKCPASTRFNPIMGYCTPSTIFPCTQIPPTTAAATTTEAPCTANGRFPIADPNCQMYYFCNINGPEPIKYQLKCPNDLRFDPKKQLCVRSDKCPVS</sequence>